<sequence>MERLLPSQNLWTPSSPVTTPLFKHPPTILLSFSIHHCCKLGRVFLILCSSPSTRIGHSMGVDRGSTSVQFDDFLPSMAKKLGAEGLIQELCKGFQLLMDPRAGRITFQSLKRNAARLGLGELRDDELQEMMREGDMDGDSALDQTEFCILMVRLSPELMEQESHRMFEC</sequence>
<evidence type="ECO:0000259" key="1">
    <source>
        <dbReference type="PROSITE" id="PS50222"/>
    </source>
</evidence>
<reference evidence="3" key="1">
    <citation type="journal article" date="2014" name="Science">
        <title>Ancient hybridizations among the ancestral genomes of bread wheat.</title>
        <authorList>
            <consortium name="International Wheat Genome Sequencing Consortium,"/>
            <person name="Marcussen T."/>
            <person name="Sandve S.R."/>
            <person name="Heier L."/>
            <person name="Spannagl M."/>
            <person name="Pfeifer M."/>
            <person name="Jakobsen K.S."/>
            <person name="Wulff B.B."/>
            <person name="Steuernagel B."/>
            <person name="Mayer K.F."/>
            <person name="Olsen O.A."/>
        </authorList>
    </citation>
    <scope>NUCLEOTIDE SEQUENCE [LARGE SCALE GENOMIC DNA]</scope>
    <source>
        <strain evidence="3">cv. AL8/78</strain>
    </source>
</reference>
<reference evidence="3" key="2">
    <citation type="journal article" date="2017" name="Nat. Plants">
        <title>The Aegilops tauschii genome reveals multiple impacts of transposons.</title>
        <authorList>
            <person name="Zhao G."/>
            <person name="Zou C."/>
            <person name="Li K."/>
            <person name="Wang K."/>
            <person name="Li T."/>
            <person name="Gao L."/>
            <person name="Zhang X."/>
            <person name="Wang H."/>
            <person name="Yang Z."/>
            <person name="Liu X."/>
            <person name="Jiang W."/>
            <person name="Mao L."/>
            <person name="Kong X."/>
            <person name="Jiao Y."/>
            <person name="Jia J."/>
        </authorList>
    </citation>
    <scope>NUCLEOTIDE SEQUENCE [LARGE SCALE GENOMIC DNA]</scope>
    <source>
        <strain evidence="3">cv. AL8/78</strain>
    </source>
</reference>
<feature type="domain" description="EF-hand" evidence="1">
    <location>
        <begin position="122"/>
        <end position="157"/>
    </location>
</feature>
<protein>
    <recommendedName>
        <fullName evidence="1">EF-hand domain-containing protein</fullName>
    </recommendedName>
</protein>
<dbReference type="PANTHER" id="PTHR47319">
    <property type="entry name" value="CALCIUM-BINDING PROTEIN KIC"/>
    <property type="match status" value="1"/>
</dbReference>
<organism evidence="2 3">
    <name type="scientific">Aegilops tauschii subsp. strangulata</name>
    <name type="common">Goatgrass</name>
    <dbReference type="NCBI Taxonomy" id="200361"/>
    <lineage>
        <taxon>Eukaryota</taxon>
        <taxon>Viridiplantae</taxon>
        <taxon>Streptophyta</taxon>
        <taxon>Embryophyta</taxon>
        <taxon>Tracheophyta</taxon>
        <taxon>Spermatophyta</taxon>
        <taxon>Magnoliopsida</taxon>
        <taxon>Liliopsida</taxon>
        <taxon>Poales</taxon>
        <taxon>Poaceae</taxon>
        <taxon>BOP clade</taxon>
        <taxon>Pooideae</taxon>
        <taxon>Triticodae</taxon>
        <taxon>Triticeae</taxon>
        <taxon>Triticinae</taxon>
        <taxon>Aegilops</taxon>
    </lineage>
</organism>
<name>A0A453FPN5_AEGTS</name>
<dbReference type="AlphaFoldDB" id="A0A453FPN5"/>
<dbReference type="SMART" id="SM00054">
    <property type="entry name" value="EFh"/>
    <property type="match status" value="1"/>
</dbReference>
<evidence type="ECO:0000313" key="3">
    <source>
        <dbReference type="Proteomes" id="UP000015105"/>
    </source>
</evidence>
<accession>A0A453FPN5</accession>
<keyword evidence="3" id="KW-1185">Reference proteome</keyword>
<dbReference type="Proteomes" id="UP000015105">
    <property type="component" value="Chromosome 3D"/>
</dbReference>
<dbReference type="Gramene" id="AET3Gv20736900.1">
    <property type="protein sequence ID" value="AET3Gv20736900.1"/>
    <property type="gene ID" value="AET3Gv20736900"/>
</dbReference>
<dbReference type="OMA" id="PEPTFHD"/>
<reference evidence="2" key="4">
    <citation type="submission" date="2019-03" db="UniProtKB">
        <authorList>
            <consortium name="EnsemblPlants"/>
        </authorList>
    </citation>
    <scope>IDENTIFICATION</scope>
</reference>
<dbReference type="InterPro" id="IPR011992">
    <property type="entry name" value="EF-hand-dom_pair"/>
</dbReference>
<dbReference type="InterPro" id="IPR044205">
    <property type="entry name" value="KIC/PBP1/KRP1"/>
</dbReference>
<dbReference type="KEGG" id="ats:109771098"/>
<dbReference type="PROSITE" id="PS50222">
    <property type="entry name" value="EF_HAND_2"/>
    <property type="match status" value="1"/>
</dbReference>
<dbReference type="InterPro" id="IPR002048">
    <property type="entry name" value="EF_hand_dom"/>
</dbReference>
<evidence type="ECO:0000313" key="2">
    <source>
        <dbReference type="EnsemblPlants" id="AET3Gv20736900.1"/>
    </source>
</evidence>
<dbReference type="PANTHER" id="PTHR47319:SF26">
    <property type="entry name" value="OS01G0783700 PROTEIN"/>
    <property type="match status" value="1"/>
</dbReference>
<reference evidence="2" key="3">
    <citation type="journal article" date="2017" name="Nature">
        <title>Genome sequence of the progenitor of the wheat D genome Aegilops tauschii.</title>
        <authorList>
            <person name="Luo M.C."/>
            <person name="Gu Y.Q."/>
            <person name="Puiu D."/>
            <person name="Wang H."/>
            <person name="Twardziok S.O."/>
            <person name="Deal K.R."/>
            <person name="Huo N."/>
            <person name="Zhu T."/>
            <person name="Wang L."/>
            <person name="Wang Y."/>
            <person name="McGuire P.E."/>
            <person name="Liu S."/>
            <person name="Long H."/>
            <person name="Ramasamy R.K."/>
            <person name="Rodriguez J.C."/>
            <person name="Van S.L."/>
            <person name="Yuan L."/>
            <person name="Wang Z."/>
            <person name="Xia Z."/>
            <person name="Xiao L."/>
            <person name="Anderson O.D."/>
            <person name="Ouyang S."/>
            <person name="Liang Y."/>
            <person name="Zimin A.V."/>
            <person name="Pertea G."/>
            <person name="Qi P."/>
            <person name="Bennetzen J.L."/>
            <person name="Dai X."/>
            <person name="Dawson M.W."/>
            <person name="Muller H.G."/>
            <person name="Kugler K."/>
            <person name="Rivarola-Duarte L."/>
            <person name="Spannagl M."/>
            <person name="Mayer K.F.X."/>
            <person name="Lu F.H."/>
            <person name="Bevan M.W."/>
            <person name="Leroy P."/>
            <person name="Li P."/>
            <person name="You F.M."/>
            <person name="Sun Q."/>
            <person name="Liu Z."/>
            <person name="Lyons E."/>
            <person name="Wicker T."/>
            <person name="Salzberg S.L."/>
            <person name="Devos K.M."/>
            <person name="Dvorak J."/>
        </authorList>
    </citation>
    <scope>NUCLEOTIDE SEQUENCE [LARGE SCALE GENOMIC DNA]</scope>
    <source>
        <strain evidence="2">cv. AL8/78</strain>
    </source>
</reference>
<reference evidence="2" key="5">
    <citation type="journal article" date="2021" name="G3 (Bethesda)">
        <title>Aegilops tauschii genome assembly Aet v5.0 features greater sequence contiguity and improved annotation.</title>
        <authorList>
            <person name="Wang L."/>
            <person name="Zhu T."/>
            <person name="Rodriguez J.C."/>
            <person name="Deal K.R."/>
            <person name="Dubcovsky J."/>
            <person name="McGuire P.E."/>
            <person name="Lux T."/>
            <person name="Spannagl M."/>
            <person name="Mayer K.F.X."/>
            <person name="Baldrich P."/>
            <person name="Meyers B.C."/>
            <person name="Huo N."/>
            <person name="Gu Y.Q."/>
            <person name="Zhou H."/>
            <person name="Devos K.M."/>
            <person name="Bennetzen J.L."/>
            <person name="Unver T."/>
            <person name="Budak H."/>
            <person name="Gulick P.J."/>
            <person name="Galiba G."/>
            <person name="Kalapos B."/>
            <person name="Nelson D.R."/>
            <person name="Li P."/>
            <person name="You F.M."/>
            <person name="Luo M.C."/>
            <person name="Dvorak J."/>
        </authorList>
    </citation>
    <scope>NUCLEOTIDE SEQUENCE [LARGE SCALE GENOMIC DNA]</scope>
    <source>
        <strain evidence="2">cv. AL8/78</strain>
    </source>
</reference>
<dbReference type="GO" id="GO:0005509">
    <property type="term" value="F:calcium ion binding"/>
    <property type="evidence" value="ECO:0007669"/>
    <property type="project" value="InterPro"/>
</dbReference>
<dbReference type="Pfam" id="PF13833">
    <property type="entry name" value="EF-hand_8"/>
    <property type="match status" value="1"/>
</dbReference>
<proteinExistence type="predicted"/>
<dbReference type="RefSeq" id="XP_020185393.1">
    <property type="nucleotide sequence ID" value="XM_020329804.4"/>
</dbReference>
<dbReference type="SUPFAM" id="SSF47473">
    <property type="entry name" value="EF-hand"/>
    <property type="match status" value="1"/>
</dbReference>
<dbReference type="OrthoDB" id="343296at2759"/>
<dbReference type="EnsemblPlants" id="AET3Gv20736900.1">
    <property type="protein sequence ID" value="AET3Gv20736900.1"/>
    <property type="gene ID" value="AET3Gv20736900"/>
</dbReference>
<dbReference type="STRING" id="200361.A0A453FPN5"/>
<dbReference type="Gene3D" id="1.10.238.10">
    <property type="entry name" value="EF-hand"/>
    <property type="match status" value="1"/>
</dbReference>
<dbReference type="GeneID" id="109771098"/>